<name>A0A7D5Z263_9NEIS</name>
<keyword evidence="2" id="KW-1185">Reference proteome</keyword>
<organism evidence="1 2">
    <name type="scientific">Chitinibacter fontanus</name>
    <dbReference type="NCBI Taxonomy" id="1737446"/>
    <lineage>
        <taxon>Bacteria</taxon>
        <taxon>Pseudomonadati</taxon>
        <taxon>Pseudomonadota</taxon>
        <taxon>Betaproteobacteria</taxon>
        <taxon>Neisseriales</taxon>
        <taxon>Chitinibacteraceae</taxon>
        <taxon>Chitinibacter</taxon>
    </lineage>
</organism>
<dbReference type="Pfam" id="PF04074">
    <property type="entry name" value="DUF386"/>
    <property type="match status" value="1"/>
</dbReference>
<dbReference type="KEGG" id="cfon:HZU75_05380"/>
<evidence type="ECO:0000313" key="1">
    <source>
        <dbReference type="EMBL" id="QLI81001.1"/>
    </source>
</evidence>
<protein>
    <submittedName>
        <fullName evidence="1">YhcH/YjgK/YiaL family protein</fullName>
    </submittedName>
</protein>
<dbReference type="PANTHER" id="PTHR34986:SF1">
    <property type="entry name" value="PROTEIN YIAL"/>
    <property type="match status" value="1"/>
</dbReference>
<proteinExistence type="predicted"/>
<dbReference type="PANTHER" id="PTHR34986">
    <property type="entry name" value="EVOLVED BETA-GALACTOSIDASE SUBUNIT BETA"/>
    <property type="match status" value="1"/>
</dbReference>
<dbReference type="InterPro" id="IPR037012">
    <property type="entry name" value="NanQ/TabA/YiaL_sf"/>
</dbReference>
<accession>A0A7D5Z263</accession>
<dbReference type="GO" id="GO:0005829">
    <property type="term" value="C:cytosol"/>
    <property type="evidence" value="ECO:0007669"/>
    <property type="project" value="TreeGrafter"/>
</dbReference>
<gene>
    <name evidence="1" type="ORF">HZU75_05380</name>
</gene>
<dbReference type="EMBL" id="CP058952">
    <property type="protein sequence ID" value="QLI81001.1"/>
    <property type="molecule type" value="Genomic_DNA"/>
</dbReference>
<dbReference type="AlphaFoldDB" id="A0A7D5Z263"/>
<dbReference type="NCBIfam" id="TIGR00022">
    <property type="entry name" value="YhcH/YjgK/YiaL family protein"/>
    <property type="match status" value="1"/>
</dbReference>
<dbReference type="RefSeq" id="WP_180308132.1">
    <property type="nucleotide sequence ID" value="NZ_CP058952.1"/>
</dbReference>
<dbReference type="InterPro" id="IPR004375">
    <property type="entry name" value="NanQ/TabA/YiaL"/>
</dbReference>
<dbReference type="SUPFAM" id="SSF51197">
    <property type="entry name" value="Clavaminate synthase-like"/>
    <property type="match status" value="1"/>
</dbReference>
<dbReference type="Gene3D" id="2.60.120.370">
    <property type="entry name" value="YhcH/YjgK/YiaL"/>
    <property type="match status" value="1"/>
</dbReference>
<reference evidence="1 2" key="1">
    <citation type="journal article" date="2016" name="Int. J. Syst. Evol. Microbiol.">
        <title>Chitinibacter fontanus sp. nov., isolated from a spring.</title>
        <authorList>
            <person name="Sheu S.Y."/>
            <person name="Li Y.S."/>
            <person name="Young C.C."/>
            <person name="Chen W.M."/>
        </authorList>
    </citation>
    <scope>NUCLEOTIDE SEQUENCE [LARGE SCALE GENOMIC DNA]</scope>
    <source>
        <strain evidence="1 2">STM-7</strain>
    </source>
</reference>
<evidence type="ECO:0000313" key="2">
    <source>
        <dbReference type="Proteomes" id="UP000510822"/>
    </source>
</evidence>
<sequence length="156" mass="17670">MYLSHIQHSQPPLPAAIEAALQYLRETDFSALAPGRHSIRGDQMIAIVQTPQTQPWETGMPEFHQRYIDIQYLLEGEEVIGYHIAQPDLALVTDQLLERDIAFVHPVAMESKLILSPGMFAIFYPGELHKPCRSLTASQQIKKIVIKIDHTLLANF</sequence>
<dbReference type="Proteomes" id="UP000510822">
    <property type="component" value="Chromosome"/>
</dbReference>